<reference evidence="5" key="1">
    <citation type="journal article" date="2023" name="Mol. Phylogenet. Evol.">
        <title>Genome-scale phylogeny and comparative genomics of the fungal order Sordariales.</title>
        <authorList>
            <person name="Hensen N."/>
            <person name="Bonometti L."/>
            <person name="Westerberg I."/>
            <person name="Brannstrom I.O."/>
            <person name="Guillou S."/>
            <person name="Cros-Aarteil S."/>
            <person name="Calhoun S."/>
            <person name="Haridas S."/>
            <person name="Kuo A."/>
            <person name="Mondo S."/>
            <person name="Pangilinan J."/>
            <person name="Riley R."/>
            <person name="LaButti K."/>
            <person name="Andreopoulos B."/>
            <person name="Lipzen A."/>
            <person name="Chen C."/>
            <person name="Yan M."/>
            <person name="Daum C."/>
            <person name="Ng V."/>
            <person name="Clum A."/>
            <person name="Steindorff A."/>
            <person name="Ohm R.A."/>
            <person name="Martin F."/>
            <person name="Silar P."/>
            <person name="Natvig D.O."/>
            <person name="Lalanne C."/>
            <person name="Gautier V."/>
            <person name="Ament-Velasquez S.L."/>
            <person name="Kruys A."/>
            <person name="Hutchinson M.I."/>
            <person name="Powell A.J."/>
            <person name="Barry K."/>
            <person name="Miller A.N."/>
            <person name="Grigoriev I.V."/>
            <person name="Debuchy R."/>
            <person name="Gladieux P."/>
            <person name="Hiltunen Thoren M."/>
            <person name="Johannesson H."/>
        </authorList>
    </citation>
    <scope>NUCLEOTIDE SEQUENCE</scope>
    <source>
        <strain evidence="5">CBS 232.78</strain>
    </source>
</reference>
<comment type="caution">
    <text evidence="5">The sequence shown here is derived from an EMBL/GenBank/DDBJ whole genome shotgun (WGS) entry which is preliminary data.</text>
</comment>
<evidence type="ECO:0000256" key="3">
    <source>
        <dbReference type="ARBA" id="ARBA00022691"/>
    </source>
</evidence>
<evidence type="ECO:0000256" key="2">
    <source>
        <dbReference type="ARBA" id="ARBA00022679"/>
    </source>
</evidence>
<accession>A0AAE0N4S7</accession>
<name>A0AAE0N4S7_9PEZI</name>
<dbReference type="CDD" id="cd02440">
    <property type="entry name" value="AdoMet_MTases"/>
    <property type="match status" value="1"/>
</dbReference>
<protein>
    <submittedName>
        <fullName evidence="5">S-adenosyl-L-methionine-dependent methyltransferase</fullName>
    </submittedName>
</protein>
<keyword evidence="2" id="KW-0808">Transferase</keyword>
<dbReference type="InterPro" id="IPR029063">
    <property type="entry name" value="SAM-dependent_MTases_sf"/>
</dbReference>
<dbReference type="SUPFAM" id="SSF53335">
    <property type="entry name" value="S-adenosyl-L-methionine-dependent methyltransferases"/>
    <property type="match status" value="1"/>
</dbReference>
<dbReference type="NCBIfam" id="TIGR00536">
    <property type="entry name" value="hemK_fam"/>
    <property type="match status" value="1"/>
</dbReference>
<dbReference type="InterPro" id="IPR025714">
    <property type="entry name" value="Methyltranfer_dom"/>
</dbReference>
<organism evidence="5 6">
    <name type="scientific">Podospora didyma</name>
    <dbReference type="NCBI Taxonomy" id="330526"/>
    <lineage>
        <taxon>Eukaryota</taxon>
        <taxon>Fungi</taxon>
        <taxon>Dikarya</taxon>
        <taxon>Ascomycota</taxon>
        <taxon>Pezizomycotina</taxon>
        <taxon>Sordariomycetes</taxon>
        <taxon>Sordariomycetidae</taxon>
        <taxon>Sordariales</taxon>
        <taxon>Podosporaceae</taxon>
        <taxon>Podospora</taxon>
    </lineage>
</organism>
<dbReference type="Proteomes" id="UP001285441">
    <property type="component" value="Unassembled WGS sequence"/>
</dbReference>
<dbReference type="InterPro" id="IPR050320">
    <property type="entry name" value="N5-glutamine_MTase"/>
</dbReference>
<evidence type="ECO:0000313" key="6">
    <source>
        <dbReference type="Proteomes" id="UP001285441"/>
    </source>
</evidence>
<dbReference type="PANTHER" id="PTHR18895">
    <property type="entry name" value="HEMK METHYLTRANSFERASE"/>
    <property type="match status" value="1"/>
</dbReference>
<keyword evidence="3" id="KW-0949">S-adenosyl-L-methionine</keyword>
<dbReference type="InterPro" id="IPR002052">
    <property type="entry name" value="DNA_methylase_N6_adenine_CS"/>
</dbReference>
<dbReference type="Gene3D" id="1.10.8.10">
    <property type="entry name" value="DNA helicase RuvA subunit, C-terminal domain"/>
    <property type="match status" value="1"/>
</dbReference>
<dbReference type="GO" id="GO:0032259">
    <property type="term" value="P:methylation"/>
    <property type="evidence" value="ECO:0007669"/>
    <property type="project" value="UniProtKB-KW"/>
</dbReference>
<evidence type="ECO:0000256" key="1">
    <source>
        <dbReference type="ARBA" id="ARBA00022603"/>
    </source>
</evidence>
<dbReference type="PANTHER" id="PTHR18895:SF74">
    <property type="entry name" value="MTRF1L RELEASE FACTOR GLUTAMINE METHYLTRANSFERASE"/>
    <property type="match status" value="1"/>
</dbReference>
<dbReference type="AlphaFoldDB" id="A0AAE0N4S7"/>
<feature type="domain" description="Methyltransferase" evidence="4">
    <location>
        <begin position="118"/>
        <end position="170"/>
    </location>
</feature>
<gene>
    <name evidence="5" type="ORF">B0H63DRAFT_310087</name>
</gene>
<dbReference type="PROSITE" id="PS00092">
    <property type="entry name" value="N6_MTASE"/>
    <property type="match status" value="1"/>
</dbReference>
<keyword evidence="6" id="KW-1185">Reference proteome</keyword>
<dbReference type="GO" id="GO:0008276">
    <property type="term" value="F:protein methyltransferase activity"/>
    <property type="evidence" value="ECO:0007669"/>
    <property type="project" value="InterPro"/>
</dbReference>
<dbReference type="Pfam" id="PF13847">
    <property type="entry name" value="Methyltransf_31"/>
    <property type="match status" value="1"/>
</dbReference>
<dbReference type="EMBL" id="JAULSW010000009">
    <property type="protein sequence ID" value="KAK3370183.1"/>
    <property type="molecule type" value="Genomic_DNA"/>
</dbReference>
<dbReference type="Gene3D" id="3.40.50.150">
    <property type="entry name" value="Vaccinia Virus protein VP39"/>
    <property type="match status" value="1"/>
</dbReference>
<evidence type="ECO:0000313" key="5">
    <source>
        <dbReference type="EMBL" id="KAK3370183.1"/>
    </source>
</evidence>
<sequence length="366" mass="41409">MPRLPPSLFWQARQALSPLAAPLLRVCRDLPSTANELRWMREHIAVTPSLIPPKLRLWQFAERRARGEPLQYVLGTQPFGDLEIKCRPGVLIPRPETEAYTIELGRILLSSHTNNPKTKLITILDLCTGTGCIALQLFRQLQASATLLRVQGIDISPHAVSLARTNLSHNLNLNNLLVPRPPTEEANQSQTIRFTQADIFSPSFLTTQQQQQQQQQQQNQDQVDLDLLVSNPPYISQPGFARDTARSVRNHEPRLALVPELRGGSDDATQFNKGVLPEDIFYARLLDIAKTLRPKRVLLEVASMEQGSRVVDMLTQDDDTAKLYPHVEIWRDCPHAEFQRQTIGDREIRIRGSGEGRSVYLCRADM</sequence>
<evidence type="ECO:0000259" key="4">
    <source>
        <dbReference type="Pfam" id="PF13847"/>
    </source>
</evidence>
<dbReference type="InterPro" id="IPR004556">
    <property type="entry name" value="HemK-like"/>
</dbReference>
<reference evidence="5" key="2">
    <citation type="submission" date="2023-06" db="EMBL/GenBank/DDBJ databases">
        <authorList>
            <consortium name="Lawrence Berkeley National Laboratory"/>
            <person name="Haridas S."/>
            <person name="Hensen N."/>
            <person name="Bonometti L."/>
            <person name="Westerberg I."/>
            <person name="Brannstrom I.O."/>
            <person name="Guillou S."/>
            <person name="Cros-Aarteil S."/>
            <person name="Calhoun S."/>
            <person name="Kuo A."/>
            <person name="Mondo S."/>
            <person name="Pangilinan J."/>
            <person name="Riley R."/>
            <person name="LaButti K."/>
            <person name="Andreopoulos B."/>
            <person name="Lipzen A."/>
            <person name="Chen C."/>
            <person name="Yanf M."/>
            <person name="Daum C."/>
            <person name="Ng V."/>
            <person name="Clum A."/>
            <person name="Steindorff A."/>
            <person name="Ohm R."/>
            <person name="Martin F."/>
            <person name="Silar P."/>
            <person name="Natvig D."/>
            <person name="Lalanne C."/>
            <person name="Gautier V."/>
            <person name="Ament-velasquez S.L."/>
            <person name="Kruys A."/>
            <person name="Hutchinson M.I."/>
            <person name="Powell A.J."/>
            <person name="Barry K."/>
            <person name="Miller A.N."/>
            <person name="Grigoriev I.V."/>
            <person name="Debuchy R."/>
            <person name="Gladieux P."/>
            <person name="Thoren M.H."/>
            <person name="Johannesson H."/>
        </authorList>
    </citation>
    <scope>NUCLEOTIDE SEQUENCE</scope>
    <source>
        <strain evidence="5">CBS 232.78</strain>
    </source>
</reference>
<dbReference type="GO" id="GO:0005739">
    <property type="term" value="C:mitochondrion"/>
    <property type="evidence" value="ECO:0007669"/>
    <property type="project" value="TreeGrafter"/>
</dbReference>
<proteinExistence type="predicted"/>
<dbReference type="GO" id="GO:0003676">
    <property type="term" value="F:nucleic acid binding"/>
    <property type="evidence" value="ECO:0007669"/>
    <property type="project" value="InterPro"/>
</dbReference>
<keyword evidence="1 5" id="KW-0489">Methyltransferase</keyword>